<proteinExistence type="predicted"/>
<dbReference type="Gene3D" id="1.25.40.20">
    <property type="entry name" value="Ankyrin repeat-containing domain"/>
    <property type="match status" value="2"/>
</dbReference>
<organism evidence="1 2">
    <name type="scientific">Elysia crispata</name>
    <name type="common">lettuce slug</name>
    <dbReference type="NCBI Taxonomy" id="231223"/>
    <lineage>
        <taxon>Eukaryota</taxon>
        <taxon>Metazoa</taxon>
        <taxon>Spiralia</taxon>
        <taxon>Lophotrochozoa</taxon>
        <taxon>Mollusca</taxon>
        <taxon>Gastropoda</taxon>
        <taxon>Heterobranchia</taxon>
        <taxon>Euthyneura</taxon>
        <taxon>Panpulmonata</taxon>
        <taxon>Sacoglossa</taxon>
        <taxon>Placobranchoidea</taxon>
        <taxon>Plakobranchidae</taxon>
        <taxon>Elysia</taxon>
    </lineage>
</organism>
<gene>
    <name evidence="1" type="ORF">RRG08_053656</name>
</gene>
<dbReference type="GO" id="GO:0042981">
    <property type="term" value="P:regulation of apoptotic process"/>
    <property type="evidence" value="ECO:0007669"/>
    <property type="project" value="TreeGrafter"/>
</dbReference>
<reference evidence="1" key="1">
    <citation type="journal article" date="2023" name="G3 (Bethesda)">
        <title>A reference genome for the long-term kleptoplast-retaining sea slug Elysia crispata morphotype clarki.</title>
        <authorList>
            <person name="Eastman K.E."/>
            <person name="Pendleton A.L."/>
            <person name="Shaikh M.A."/>
            <person name="Suttiyut T."/>
            <person name="Ogas R."/>
            <person name="Tomko P."/>
            <person name="Gavelis G."/>
            <person name="Widhalm J.R."/>
            <person name="Wisecaver J.H."/>
        </authorList>
    </citation>
    <scope>NUCLEOTIDE SEQUENCE</scope>
    <source>
        <strain evidence="1">ECLA1</strain>
    </source>
</reference>
<dbReference type="SUPFAM" id="SSF48403">
    <property type="entry name" value="Ankyrin repeat"/>
    <property type="match status" value="1"/>
</dbReference>
<dbReference type="Proteomes" id="UP001283361">
    <property type="component" value="Unassembled WGS sequence"/>
</dbReference>
<name>A0AAE0ZQN1_9GAST</name>
<dbReference type="GO" id="GO:0005634">
    <property type="term" value="C:nucleus"/>
    <property type="evidence" value="ECO:0007669"/>
    <property type="project" value="TreeGrafter"/>
</dbReference>
<evidence type="ECO:0008006" key="3">
    <source>
        <dbReference type="Google" id="ProtNLM"/>
    </source>
</evidence>
<dbReference type="InterPro" id="IPR002110">
    <property type="entry name" value="Ankyrin_rpt"/>
</dbReference>
<dbReference type="InterPro" id="IPR036770">
    <property type="entry name" value="Ankyrin_rpt-contain_sf"/>
</dbReference>
<dbReference type="SMART" id="SM00248">
    <property type="entry name" value="ANK"/>
    <property type="match status" value="7"/>
</dbReference>
<accession>A0AAE0ZQN1</accession>
<keyword evidence="2" id="KW-1185">Reference proteome</keyword>
<comment type="caution">
    <text evidence="1">The sequence shown here is derived from an EMBL/GenBank/DDBJ whole genome shotgun (WGS) entry which is preliminary data.</text>
</comment>
<dbReference type="Pfam" id="PF12796">
    <property type="entry name" value="Ank_2"/>
    <property type="match status" value="2"/>
</dbReference>
<evidence type="ECO:0000313" key="2">
    <source>
        <dbReference type="Proteomes" id="UP001283361"/>
    </source>
</evidence>
<protein>
    <recommendedName>
        <fullName evidence="3">Ankyrin repeat protein</fullName>
    </recommendedName>
</protein>
<dbReference type="AlphaFoldDB" id="A0AAE0ZQN1"/>
<evidence type="ECO:0000313" key="1">
    <source>
        <dbReference type="EMBL" id="KAK3773271.1"/>
    </source>
</evidence>
<dbReference type="EMBL" id="JAWDGP010003546">
    <property type="protein sequence ID" value="KAK3773271.1"/>
    <property type="molecule type" value="Genomic_DNA"/>
</dbReference>
<sequence length="483" mass="53778">MAGTFWLSHCPIKGESGLFKAICIQDTDKVKLLLASGKYSINGDNSLRELPIIVIESVFPGYSTGDEQDIKRCAILKLLVQHGADINVQLQNGRTAAICASARGYLRCLQFMVSENSADLSVVTHSTDTALTLAVKNGHANCVKFLLEHISASTLHHRNWDGQNALMIAASLRSKESFLCLQFLTDVALNLEVEDRNGHTAFMLALINKSSKALTLLLKKGAVFKTMGHRGDTPLYHTIKNSNCNAAIKLLRMGLDPALSRRDRYCLHISVAADSVALVHALVMNGFPPLDLEVSSLLMPYLHINTPTRLSPLAVSIVRKRPRLARYLIAKRFFTRYDLLRLGWNQEIRKHLLKTIDKATGESPLARTCLQILDFLSSSPPSLRTQSIVAVSSALSADLALDFPENLRNKTRCVCSPTFREKVELLELPRLLKIALLHQLHSCGTRRAYWEDIPLEEEGCFPKCYCGYCQDYINPPFADSDFV</sequence>
<dbReference type="PANTHER" id="PTHR24183">
    <property type="entry name" value="FIBRONECTIN TYPE 3 AND ANKYRIN REPEAT DOMAINS PROTEIN 1"/>
    <property type="match status" value="1"/>
</dbReference>
<dbReference type="PANTHER" id="PTHR24183:SF1">
    <property type="entry name" value="FIBRONECTIN TYPE 3 AND ANKYRIN REPEAT DOMAINS PROTEIN 1"/>
    <property type="match status" value="1"/>
</dbReference>